<dbReference type="Pfam" id="PF08281">
    <property type="entry name" value="Sigma70_r4_2"/>
    <property type="match status" value="1"/>
</dbReference>
<dbReference type="InterPro" id="IPR013249">
    <property type="entry name" value="RNA_pol_sigma70_r4_t2"/>
</dbReference>
<evidence type="ECO:0000256" key="3">
    <source>
        <dbReference type="ARBA" id="ARBA00023082"/>
    </source>
</evidence>
<dbReference type="PANTHER" id="PTHR43133">
    <property type="entry name" value="RNA POLYMERASE ECF-TYPE SIGMA FACTO"/>
    <property type="match status" value="1"/>
</dbReference>
<dbReference type="NCBIfam" id="TIGR02937">
    <property type="entry name" value="sigma70-ECF"/>
    <property type="match status" value="1"/>
</dbReference>
<name>A0ABW2L2Y7_9BACT</name>
<dbReference type="InterPro" id="IPR014284">
    <property type="entry name" value="RNA_pol_sigma-70_dom"/>
</dbReference>
<evidence type="ECO:0000256" key="2">
    <source>
        <dbReference type="ARBA" id="ARBA00023015"/>
    </source>
</evidence>
<evidence type="ECO:0000256" key="4">
    <source>
        <dbReference type="ARBA" id="ARBA00023163"/>
    </source>
</evidence>
<gene>
    <name evidence="6" type="ORF">ACFQY0_02520</name>
</gene>
<organism evidence="6 7">
    <name type="scientific">Haloferula chungangensis</name>
    <dbReference type="NCBI Taxonomy" id="1048331"/>
    <lineage>
        <taxon>Bacteria</taxon>
        <taxon>Pseudomonadati</taxon>
        <taxon>Verrucomicrobiota</taxon>
        <taxon>Verrucomicrobiia</taxon>
        <taxon>Verrucomicrobiales</taxon>
        <taxon>Verrucomicrobiaceae</taxon>
        <taxon>Haloferula</taxon>
    </lineage>
</organism>
<evidence type="ECO:0000313" key="6">
    <source>
        <dbReference type="EMBL" id="MFC7336038.1"/>
    </source>
</evidence>
<dbReference type="InterPro" id="IPR013324">
    <property type="entry name" value="RNA_pol_sigma_r3/r4-like"/>
</dbReference>
<dbReference type="InterPro" id="IPR013325">
    <property type="entry name" value="RNA_pol_sigma_r2"/>
</dbReference>
<protein>
    <submittedName>
        <fullName evidence="6">Sigma-70 family RNA polymerase sigma factor</fullName>
    </submittedName>
</protein>
<keyword evidence="4" id="KW-0804">Transcription</keyword>
<keyword evidence="3" id="KW-0731">Sigma factor</keyword>
<dbReference type="InterPro" id="IPR036388">
    <property type="entry name" value="WH-like_DNA-bd_sf"/>
</dbReference>
<dbReference type="Proteomes" id="UP001596472">
    <property type="component" value="Unassembled WGS sequence"/>
</dbReference>
<comment type="caution">
    <text evidence="6">The sequence shown here is derived from an EMBL/GenBank/DDBJ whole genome shotgun (WGS) entry which is preliminary data.</text>
</comment>
<accession>A0ABW2L2Y7</accession>
<dbReference type="Gene3D" id="1.10.1740.10">
    <property type="match status" value="1"/>
</dbReference>
<evidence type="ECO:0000313" key="7">
    <source>
        <dbReference type="Proteomes" id="UP001596472"/>
    </source>
</evidence>
<proteinExistence type="inferred from homology"/>
<dbReference type="RefSeq" id="WP_379708754.1">
    <property type="nucleotide sequence ID" value="NZ_JBHTBS010000001.1"/>
</dbReference>
<reference evidence="7" key="1">
    <citation type="journal article" date="2019" name="Int. J. Syst. Evol. Microbiol.">
        <title>The Global Catalogue of Microorganisms (GCM) 10K type strain sequencing project: providing services to taxonomists for standard genome sequencing and annotation.</title>
        <authorList>
            <consortium name="The Broad Institute Genomics Platform"/>
            <consortium name="The Broad Institute Genome Sequencing Center for Infectious Disease"/>
            <person name="Wu L."/>
            <person name="Ma J."/>
        </authorList>
    </citation>
    <scope>NUCLEOTIDE SEQUENCE [LARGE SCALE GENOMIC DNA]</scope>
    <source>
        <strain evidence="7">CGMCC 4.1467</strain>
    </source>
</reference>
<evidence type="ECO:0000256" key="1">
    <source>
        <dbReference type="ARBA" id="ARBA00010641"/>
    </source>
</evidence>
<dbReference type="SUPFAM" id="SSF88946">
    <property type="entry name" value="Sigma2 domain of RNA polymerase sigma factors"/>
    <property type="match status" value="1"/>
</dbReference>
<keyword evidence="2" id="KW-0805">Transcription regulation</keyword>
<dbReference type="PANTHER" id="PTHR43133:SF51">
    <property type="entry name" value="RNA POLYMERASE SIGMA FACTOR"/>
    <property type="match status" value="1"/>
</dbReference>
<keyword evidence="7" id="KW-1185">Reference proteome</keyword>
<dbReference type="EMBL" id="JBHTBS010000001">
    <property type="protein sequence ID" value="MFC7336038.1"/>
    <property type="molecule type" value="Genomic_DNA"/>
</dbReference>
<dbReference type="SUPFAM" id="SSF88659">
    <property type="entry name" value="Sigma3 and sigma4 domains of RNA polymerase sigma factors"/>
    <property type="match status" value="1"/>
</dbReference>
<evidence type="ECO:0000259" key="5">
    <source>
        <dbReference type="Pfam" id="PF08281"/>
    </source>
</evidence>
<feature type="domain" description="RNA polymerase sigma factor 70 region 4 type 2" evidence="5">
    <location>
        <begin position="111"/>
        <end position="160"/>
    </location>
</feature>
<dbReference type="Gene3D" id="1.10.10.10">
    <property type="entry name" value="Winged helix-like DNA-binding domain superfamily/Winged helix DNA-binding domain"/>
    <property type="match status" value="1"/>
</dbReference>
<dbReference type="InterPro" id="IPR039425">
    <property type="entry name" value="RNA_pol_sigma-70-like"/>
</dbReference>
<sequence>MTDAKKLEKLLREFYAEHEMLRGYVFAAIRDYHSTEDILQEMAIVIATKASGFDFSQPSGPWFVGVAKRLILRWFQSKGRKAVHVSFDVLDEAFSNKLVTQVNEEPDRVLALRSCLRKLPEDQRRIMDLRYGDGVDCESIAATLSRSVQSIYASIKRAKEGLRICVSNQLKEVAR</sequence>
<comment type="similarity">
    <text evidence="1">Belongs to the sigma-70 factor family. ECF subfamily.</text>
</comment>